<accession>A0A9D2NY55</accession>
<dbReference type="Pfam" id="PF02517">
    <property type="entry name" value="Rce1-like"/>
    <property type="match status" value="1"/>
</dbReference>
<dbReference type="GO" id="GO:0080120">
    <property type="term" value="P:CAAX-box protein maturation"/>
    <property type="evidence" value="ECO:0007669"/>
    <property type="project" value="UniProtKB-ARBA"/>
</dbReference>
<feature type="transmembrane region" description="Helical" evidence="1">
    <location>
        <begin position="56"/>
        <end position="74"/>
    </location>
</feature>
<keyword evidence="1" id="KW-1133">Transmembrane helix</keyword>
<keyword evidence="1" id="KW-0812">Transmembrane</keyword>
<keyword evidence="1" id="KW-0472">Membrane</keyword>
<keyword evidence="3" id="KW-0645">Protease</keyword>
<feature type="transmembrane region" description="Helical" evidence="1">
    <location>
        <begin position="123"/>
        <end position="142"/>
    </location>
</feature>
<evidence type="ECO:0000313" key="4">
    <source>
        <dbReference type="Proteomes" id="UP000823882"/>
    </source>
</evidence>
<reference evidence="3" key="2">
    <citation type="submission" date="2021-04" db="EMBL/GenBank/DDBJ databases">
        <authorList>
            <person name="Gilroy R."/>
        </authorList>
    </citation>
    <scope>NUCLEOTIDE SEQUENCE</scope>
    <source>
        <strain evidence="3">CHK186-1790</strain>
    </source>
</reference>
<dbReference type="InterPro" id="IPR003675">
    <property type="entry name" value="Rce1/LyrA-like_dom"/>
</dbReference>
<gene>
    <name evidence="3" type="ORF">H9701_03360</name>
</gene>
<name>A0A9D2NY55_9FIRM</name>
<feature type="transmembrane region" description="Helical" evidence="1">
    <location>
        <begin position="162"/>
        <end position="181"/>
    </location>
</feature>
<sequence>MYPRRKRSTELSRGEIARGWVFFLLYLFVFPVLMGQIQALLSLRFHFFLQPAEFSLIYYFLLLCAALVLFWGLLRRGFDTLLDDLPENLFAFVAGLVGAGVLHFLVGLLPLPEDPYALAYREQFAAAPAATAVVLVVLMPLLEELLFRGLLYGSLRWYSRGLACAASVVGYLLFLTLPLVFSPEGVQPSYLLLAVWYLPMSAALTWCYDYGGSIWSAAGLHMALNAASLLLAL</sequence>
<dbReference type="AlphaFoldDB" id="A0A9D2NY55"/>
<protein>
    <submittedName>
        <fullName evidence="3">CPBP family intramembrane metalloprotease</fullName>
        <ecNumber evidence="3">3.4.24.-</ecNumber>
    </submittedName>
</protein>
<comment type="caution">
    <text evidence="3">The sequence shown here is derived from an EMBL/GenBank/DDBJ whole genome shotgun (WGS) entry which is preliminary data.</text>
</comment>
<dbReference type="EMBL" id="DWWJ01000065">
    <property type="protein sequence ID" value="HJC40577.1"/>
    <property type="molecule type" value="Genomic_DNA"/>
</dbReference>
<evidence type="ECO:0000313" key="3">
    <source>
        <dbReference type="EMBL" id="HJC40577.1"/>
    </source>
</evidence>
<reference evidence="3" key="1">
    <citation type="journal article" date="2021" name="PeerJ">
        <title>Extensive microbial diversity within the chicken gut microbiome revealed by metagenomics and culture.</title>
        <authorList>
            <person name="Gilroy R."/>
            <person name="Ravi A."/>
            <person name="Getino M."/>
            <person name="Pursley I."/>
            <person name="Horton D.L."/>
            <person name="Alikhan N.F."/>
            <person name="Baker D."/>
            <person name="Gharbi K."/>
            <person name="Hall N."/>
            <person name="Watson M."/>
            <person name="Adriaenssens E.M."/>
            <person name="Foster-Nyarko E."/>
            <person name="Jarju S."/>
            <person name="Secka A."/>
            <person name="Antonio M."/>
            <person name="Oren A."/>
            <person name="Chaudhuri R.R."/>
            <person name="La Ragione R."/>
            <person name="Hildebrand F."/>
            <person name="Pallen M.J."/>
        </authorList>
    </citation>
    <scope>NUCLEOTIDE SEQUENCE</scope>
    <source>
        <strain evidence="3">CHK186-1790</strain>
    </source>
</reference>
<organism evidence="3 4">
    <name type="scientific">Candidatus Intestinimonas pullistercoris</name>
    <dbReference type="NCBI Taxonomy" id="2838623"/>
    <lineage>
        <taxon>Bacteria</taxon>
        <taxon>Bacillati</taxon>
        <taxon>Bacillota</taxon>
        <taxon>Clostridia</taxon>
        <taxon>Eubacteriales</taxon>
        <taxon>Intestinimonas</taxon>
    </lineage>
</organism>
<proteinExistence type="predicted"/>
<keyword evidence="3" id="KW-0482">Metalloprotease</keyword>
<dbReference type="GO" id="GO:0008237">
    <property type="term" value="F:metallopeptidase activity"/>
    <property type="evidence" value="ECO:0007669"/>
    <property type="project" value="UniProtKB-KW"/>
</dbReference>
<feature type="domain" description="CAAX prenyl protease 2/Lysostaphin resistance protein A-like" evidence="2">
    <location>
        <begin position="128"/>
        <end position="226"/>
    </location>
</feature>
<feature type="transmembrane region" description="Helical" evidence="1">
    <location>
        <begin position="89"/>
        <end position="111"/>
    </location>
</feature>
<dbReference type="EC" id="3.4.24.-" evidence="3"/>
<keyword evidence="3" id="KW-0378">Hydrolase</keyword>
<evidence type="ECO:0000259" key="2">
    <source>
        <dbReference type="Pfam" id="PF02517"/>
    </source>
</evidence>
<evidence type="ECO:0000256" key="1">
    <source>
        <dbReference type="SAM" id="Phobius"/>
    </source>
</evidence>
<feature type="transmembrane region" description="Helical" evidence="1">
    <location>
        <begin position="187"/>
        <end position="207"/>
    </location>
</feature>
<feature type="transmembrane region" description="Helical" evidence="1">
    <location>
        <begin position="20"/>
        <end position="41"/>
    </location>
</feature>
<dbReference type="GO" id="GO:0004175">
    <property type="term" value="F:endopeptidase activity"/>
    <property type="evidence" value="ECO:0007669"/>
    <property type="project" value="UniProtKB-ARBA"/>
</dbReference>
<dbReference type="Proteomes" id="UP000823882">
    <property type="component" value="Unassembled WGS sequence"/>
</dbReference>